<evidence type="ECO:0000256" key="1">
    <source>
        <dbReference type="SAM" id="Phobius"/>
    </source>
</evidence>
<evidence type="ECO:0000313" key="2">
    <source>
        <dbReference type="EMBL" id="MBC8586238.1"/>
    </source>
</evidence>
<organism evidence="2 3">
    <name type="scientific">Youxingia wuxianensis</name>
    <dbReference type="NCBI Taxonomy" id="2763678"/>
    <lineage>
        <taxon>Bacteria</taxon>
        <taxon>Bacillati</taxon>
        <taxon>Bacillota</taxon>
        <taxon>Clostridia</taxon>
        <taxon>Eubacteriales</taxon>
        <taxon>Oscillospiraceae</taxon>
        <taxon>Youxingia</taxon>
    </lineage>
</organism>
<reference evidence="2" key="1">
    <citation type="submission" date="2020-08" db="EMBL/GenBank/DDBJ databases">
        <title>Genome public.</title>
        <authorList>
            <person name="Liu C."/>
            <person name="Sun Q."/>
        </authorList>
    </citation>
    <scope>NUCLEOTIDE SEQUENCE</scope>
    <source>
        <strain evidence="2">NSJ-64</strain>
    </source>
</reference>
<name>A0A926EQD8_9FIRM</name>
<dbReference type="EMBL" id="JACRTD010000009">
    <property type="protein sequence ID" value="MBC8586238.1"/>
    <property type="molecule type" value="Genomic_DNA"/>
</dbReference>
<dbReference type="Proteomes" id="UP000623678">
    <property type="component" value="Unassembled WGS sequence"/>
</dbReference>
<keyword evidence="1" id="KW-0472">Membrane</keyword>
<sequence length="203" mass="22662">MRTPRIVDAMNYIDDDLVSWAVEYRRVPFTTRLFRKPFLKACACFLVFALLFGVAFFRGNDGNVVSSPFVLTAYAVSPESSDVVTTELEKGAKVPISSFATESGVFGFVFSTPNTNDDMPASISVITNGNYDAYIQEITGITIDPAQNYYVFIPGENEVQPYTVFISSIDLGTELVYEYTLSISLQGEEYYAELVDWSQEMSL</sequence>
<evidence type="ECO:0000313" key="3">
    <source>
        <dbReference type="Proteomes" id="UP000623678"/>
    </source>
</evidence>
<dbReference type="AlphaFoldDB" id="A0A926EQD8"/>
<protein>
    <submittedName>
        <fullName evidence="2">Uncharacterized protein</fullName>
    </submittedName>
</protein>
<keyword evidence="1" id="KW-0812">Transmembrane</keyword>
<gene>
    <name evidence="2" type="ORF">H8705_11665</name>
</gene>
<accession>A0A926EQD8</accession>
<feature type="transmembrane region" description="Helical" evidence="1">
    <location>
        <begin position="38"/>
        <end position="57"/>
    </location>
</feature>
<comment type="caution">
    <text evidence="2">The sequence shown here is derived from an EMBL/GenBank/DDBJ whole genome shotgun (WGS) entry which is preliminary data.</text>
</comment>
<proteinExistence type="predicted"/>
<keyword evidence="1" id="KW-1133">Transmembrane helix</keyword>
<dbReference type="RefSeq" id="WP_262395961.1">
    <property type="nucleotide sequence ID" value="NZ_JACRTD010000009.1"/>
</dbReference>
<keyword evidence="3" id="KW-1185">Reference proteome</keyword>